<keyword evidence="3" id="KW-1185">Reference proteome</keyword>
<evidence type="ECO:0000256" key="1">
    <source>
        <dbReference type="SAM" id="MobiDB-lite"/>
    </source>
</evidence>
<feature type="compositionally biased region" description="Basic residues" evidence="1">
    <location>
        <begin position="1"/>
        <end position="25"/>
    </location>
</feature>
<comment type="caution">
    <text evidence="2">The sequence shown here is derived from an EMBL/GenBank/DDBJ whole genome shotgun (WGS) entry which is preliminary data.</text>
</comment>
<feature type="region of interest" description="Disordered" evidence="1">
    <location>
        <begin position="1"/>
        <end position="30"/>
    </location>
</feature>
<dbReference type="EMBL" id="WIGN01000013">
    <property type="protein sequence ID" value="KAF6818755.1"/>
    <property type="molecule type" value="Genomic_DNA"/>
</dbReference>
<name>A0A8H6JT87_9PEZI</name>
<dbReference type="Proteomes" id="UP000652219">
    <property type="component" value="Unassembled WGS sequence"/>
</dbReference>
<evidence type="ECO:0000313" key="3">
    <source>
        <dbReference type="Proteomes" id="UP000652219"/>
    </source>
</evidence>
<proteinExistence type="predicted"/>
<dbReference type="AlphaFoldDB" id="A0A8H6JT87"/>
<sequence>MSLRRRAQRKRLAGPQYHRKSRHGRVAGSPGRVAFALGPVALSFPKKGWNFSHPVSSGSQTLWAAGTPVPGEIRPGVYHNSWEQAPEKQELLLSTTNPLRSYEQAEEWE</sequence>
<evidence type="ECO:0000313" key="2">
    <source>
        <dbReference type="EMBL" id="KAF6818755.1"/>
    </source>
</evidence>
<organism evidence="2 3">
    <name type="scientific">Colletotrichum sojae</name>
    <dbReference type="NCBI Taxonomy" id="2175907"/>
    <lineage>
        <taxon>Eukaryota</taxon>
        <taxon>Fungi</taxon>
        <taxon>Dikarya</taxon>
        <taxon>Ascomycota</taxon>
        <taxon>Pezizomycotina</taxon>
        <taxon>Sordariomycetes</taxon>
        <taxon>Hypocreomycetidae</taxon>
        <taxon>Glomerellales</taxon>
        <taxon>Glomerellaceae</taxon>
        <taxon>Colletotrichum</taxon>
        <taxon>Colletotrichum orchidearum species complex</taxon>
    </lineage>
</organism>
<protein>
    <submittedName>
        <fullName evidence="2">Uncharacterized protein</fullName>
    </submittedName>
</protein>
<reference evidence="2 3" key="1">
    <citation type="journal article" date="2020" name="Phytopathology">
        <title>Genome Sequence Resources of Colletotrichum truncatum, C. plurivorum, C. musicola, and C. sojae: Four Species Pathogenic to Soybean (Glycine max).</title>
        <authorList>
            <person name="Rogerio F."/>
            <person name="Boufleur T.R."/>
            <person name="Ciampi-Guillardi M."/>
            <person name="Sukno S.A."/>
            <person name="Thon M.R."/>
            <person name="Massola Junior N.S."/>
            <person name="Baroncelli R."/>
        </authorList>
    </citation>
    <scope>NUCLEOTIDE SEQUENCE [LARGE SCALE GENOMIC DNA]</scope>
    <source>
        <strain evidence="2 3">LFN0009</strain>
    </source>
</reference>
<accession>A0A8H6JT87</accession>
<gene>
    <name evidence="2" type="ORF">CSOJ01_01708</name>
</gene>